<reference evidence="3 4" key="1">
    <citation type="submission" date="2020-07" db="EMBL/GenBank/DDBJ databases">
        <authorList>
            <person name="Partida-Martinez L."/>
            <person name="Huntemann M."/>
            <person name="Clum A."/>
            <person name="Wang J."/>
            <person name="Palaniappan K."/>
            <person name="Ritter S."/>
            <person name="Chen I.-M."/>
            <person name="Stamatis D."/>
            <person name="Reddy T."/>
            <person name="O'Malley R."/>
            <person name="Daum C."/>
            <person name="Shapiro N."/>
            <person name="Ivanova N."/>
            <person name="Kyrpides N."/>
            <person name="Woyke T."/>
        </authorList>
    </citation>
    <scope>NUCLEOTIDE SEQUENCE [LARGE SCALE GENOMIC DNA]</scope>
    <source>
        <strain evidence="3 4">AS2.3</strain>
    </source>
</reference>
<sequence length="95" mass="10232">MPDARGWIGIGVFVLTVMVLWMLAVFPDLRQDEFFKTIATLIIGTGFVNGVVSWAYSATKGGGEIADRNAAIVERHAETPAGTPNDPLSVTEQKP</sequence>
<organism evidence="3 4">
    <name type="scientific">Sphingomonas melonis</name>
    <dbReference type="NCBI Taxonomy" id="152682"/>
    <lineage>
        <taxon>Bacteria</taxon>
        <taxon>Pseudomonadati</taxon>
        <taxon>Pseudomonadota</taxon>
        <taxon>Alphaproteobacteria</taxon>
        <taxon>Sphingomonadales</taxon>
        <taxon>Sphingomonadaceae</taxon>
        <taxon>Sphingomonas</taxon>
    </lineage>
</organism>
<evidence type="ECO:0000313" key="4">
    <source>
        <dbReference type="Proteomes" id="UP000517753"/>
    </source>
</evidence>
<dbReference type="Proteomes" id="UP000517753">
    <property type="component" value="Unassembled WGS sequence"/>
</dbReference>
<evidence type="ECO:0000313" key="3">
    <source>
        <dbReference type="EMBL" id="NYD88738.1"/>
    </source>
</evidence>
<feature type="transmembrane region" description="Helical" evidence="2">
    <location>
        <begin position="38"/>
        <end position="56"/>
    </location>
</feature>
<reference evidence="3 4" key="2">
    <citation type="submission" date="2020-08" db="EMBL/GenBank/DDBJ databases">
        <title>The Agave Microbiome: Exploring the role of microbial communities in plant adaptations to desert environments.</title>
        <authorList>
            <person name="Partida-Martinez L.P."/>
        </authorList>
    </citation>
    <scope>NUCLEOTIDE SEQUENCE [LARGE SCALE GENOMIC DNA]</scope>
    <source>
        <strain evidence="3 4">AS2.3</strain>
    </source>
</reference>
<evidence type="ECO:0000256" key="1">
    <source>
        <dbReference type="SAM" id="MobiDB-lite"/>
    </source>
</evidence>
<keyword evidence="2" id="KW-1133">Transmembrane helix</keyword>
<dbReference type="EMBL" id="JACCBY010000001">
    <property type="protein sequence ID" value="NYD88738.1"/>
    <property type="molecule type" value="Genomic_DNA"/>
</dbReference>
<keyword evidence="4" id="KW-1185">Reference proteome</keyword>
<dbReference type="AlphaFoldDB" id="A0A7Y9FKD7"/>
<name>A0A7Y9FKD7_9SPHN</name>
<keyword evidence="2" id="KW-0812">Transmembrane</keyword>
<keyword evidence="2" id="KW-0472">Membrane</keyword>
<feature type="transmembrane region" description="Helical" evidence="2">
    <location>
        <begin position="6"/>
        <end position="26"/>
    </location>
</feature>
<accession>A0A7Y9FKD7</accession>
<comment type="caution">
    <text evidence="3">The sequence shown here is derived from an EMBL/GenBank/DDBJ whole genome shotgun (WGS) entry which is preliminary data.</text>
</comment>
<feature type="region of interest" description="Disordered" evidence="1">
    <location>
        <begin position="75"/>
        <end position="95"/>
    </location>
</feature>
<gene>
    <name evidence="3" type="ORF">HD841_000507</name>
</gene>
<dbReference type="RefSeq" id="WP_179507297.1">
    <property type="nucleotide sequence ID" value="NZ_JACCBY010000001.1"/>
</dbReference>
<evidence type="ECO:0000256" key="2">
    <source>
        <dbReference type="SAM" id="Phobius"/>
    </source>
</evidence>
<proteinExistence type="predicted"/>
<feature type="compositionally biased region" description="Polar residues" evidence="1">
    <location>
        <begin position="86"/>
        <end position="95"/>
    </location>
</feature>
<protein>
    <submittedName>
        <fullName evidence="3">Uncharacterized protein</fullName>
    </submittedName>
</protein>